<evidence type="ECO:0000256" key="10">
    <source>
        <dbReference type="ARBA" id="ARBA00022723"/>
    </source>
</evidence>
<dbReference type="EC" id="2.4.2.26" evidence="6"/>
<evidence type="ECO:0000256" key="4">
    <source>
        <dbReference type="ARBA" id="ARBA00005093"/>
    </source>
</evidence>
<evidence type="ECO:0000313" key="21">
    <source>
        <dbReference type="Proteomes" id="UP000837857"/>
    </source>
</evidence>
<dbReference type="PANTHER" id="PTHR46025:SF3">
    <property type="entry name" value="XYLOSYLTRANSFERASE OXT"/>
    <property type="match status" value="1"/>
</dbReference>
<keyword evidence="9" id="KW-0812">Transmembrane</keyword>
<organism evidence="20 21">
    <name type="scientific">Iphiclides podalirius</name>
    <name type="common">scarce swallowtail</name>
    <dbReference type="NCBI Taxonomy" id="110791"/>
    <lineage>
        <taxon>Eukaryota</taxon>
        <taxon>Metazoa</taxon>
        <taxon>Ecdysozoa</taxon>
        <taxon>Arthropoda</taxon>
        <taxon>Hexapoda</taxon>
        <taxon>Insecta</taxon>
        <taxon>Pterygota</taxon>
        <taxon>Neoptera</taxon>
        <taxon>Endopterygota</taxon>
        <taxon>Lepidoptera</taxon>
        <taxon>Glossata</taxon>
        <taxon>Ditrysia</taxon>
        <taxon>Papilionoidea</taxon>
        <taxon>Papilionidae</taxon>
        <taxon>Papilioninae</taxon>
        <taxon>Iphiclides</taxon>
    </lineage>
</organism>
<dbReference type="Proteomes" id="UP000837857">
    <property type="component" value="Chromosome 11"/>
</dbReference>
<evidence type="ECO:0000256" key="7">
    <source>
        <dbReference type="ARBA" id="ARBA00022676"/>
    </source>
</evidence>
<evidence type="ECO:0000256" key="17">
    <source>
        <dbReference type="ARBA" id="ARBA00023180"/>
    </source>
</evidence>
<sequence length="114" mass="13632">MNIYETGLTKFIAVSPKISNTQRESIRIVFLLTLNGRALRQVHRLINVLYRSHHYFYIHVDKRQDYMHRKLTVLEKQFPNVRLARNRYATIWGGASKLSDFVKIFKIQKERLVN</sequence>
<evidence type="ECO:0000256" key="5">
    <source>
        <dbReference type="ARBA" id="ARBA00010195"/>
    </source>
</evidence>
<keyword evidence="7" id="KW-0328">Glycosyltransferase</keyword>
<evidence type="ECO:0000256" key="16">
    <source>
        <dbReference type="ARBA" id="ARBA00023157"/>
    </source>
</evidence>
<evidence type="ECO:0000256" key="6">
    <source>
        <dbReference type="ARBA" id="ARBA00011972"/>
    </source>
</evidence>
<evidence type="ECO:0000256" key="1">
    <source>
        <dbReference type="ARBA" id="ARBA00004323"/>
    </source>
</evidence>
<keyword evidence="12" id="KW-0735">Signal-anchor</keyword>
<evidence type="ECO:0000256" key="15">
    <source>
        <dbReference type="ARBA" id="ARBA00023136"/>
    </source>
</evidence>
<proteinExistence type="inferred from homology"/>
<dbReference type="InterPro" id="IPR003406">
    <property type="entry name" value="Glyco_trans_14"/>
</dbReference>
<evidence type="ECO:0000256" key="13">
    <source>
        <dbReference type="ARBA" id="ARBA00022989"/>
    </source>
</evidence>
<evidence type="ECO:0000256" key="14">
    <source>
        <dbReference type="ARBA" id="ARBA00023034"/>
    </source>
</evidence>
<keyword evidence="13" id="KW-1133">Transmembrane helix</keyword>
<name>A0ABN8HPZ1_9NEOP</name>
<keyword evidence="8" id="KW-0808">Transferase</keyword>
<keyword evidence="15" id="KW-0472">Membrane</keyword>
<comment type="pathway">
    <text evidence="4">Glycan metabolism; heparan sulfate biosynthesis.</text>
</comment>
<comment type="similarity">
    <text evidence="5">Belongs to the glycosyltransferase 14 family. XylT subfamily.</text>
</comment>
<evidence type="ECO:0000256" key="12">
    <source>
        <dbReference type="ARBA" id="ARBA00022968"/>
    </source>
</evidence>
<dbReference type="InterPro" id="IPR043538">
    <property type="entry name" value="XYLT"/>
</dbReference>
<comment type="pathway">
    <text evidence="3">Glycan metabolism; chondroitin sulfate biosynthesis.</text>
</comment>
<protein>
    <recommendedName>
        <fullName evidence="6">protein xylosyltransferase</fullName>
        <ecNumber evidence="6">2.4.2.26</ecNumber>
    </recommendedName>
    <alternativeName>
        <fullName evidence="18">Peptide O-xylosyltransferase</fullName>
    </alternativeName>
</protein>
<keyword evidence="21" id="KW-1185">Reference proteome</keyword>
<evidence type="ECO:0000256" key="19">
    <source>
        <dbReference type="ARBA" id="ARBA00047847"/>
    </source>
</evidence>
<gene>
    <name evidence="20" type="ORF">IPOD504_LOCUS1822</name>
</gene>
<evidence type="ECO:0000256" key="3">
    <source>
        <dbReference type="ARBA" id="ARBA00004840"/>
    </source>
</evidence>
<evidence type="ECO:0000313" key="20">
    <source>
        <dbReference type="EMBL" id="CAH2039612.1"/>
    </source>
</evidence>
<keyword evidence="10" id="KW-0479">Metal-binding</keyword>
<dbReference type="EMBL" id="OW152823">
    <property type="protein sequence ID" value="CAH2039612.1"/>
    <property type="molecule type" value="Genomic_DNA"/>
</dbReference>
<dbReference type="PANTHER" id="PTHR46025">
    <property type="entry name" value="XYLOSYLTRANSFERASE OXT"/>
    <property type="match status" value="1"/>
</dbReference>
<keyword evidence="17" id="KW-0325">Glycoprotein</keyword>
<keyword evidence="11" id="KW-0256">Endoplasmic reticulum</keyword>
<dbReference type="Pfam" id="PF02485">
    <property type="entry name" value="Branch"/>
    <property type="match status" value="1"/>
</dbReference>
<comment type="subcellular location">
    <subcellularLocation>
        <location evidence="2">Endoplasmic reticulum membrane</location>
        <topology evidence="2">Single-pass type II membrane protein</topology>
    </subcellularLocation>
    <subcellularLocation>
        <location evidence="1">Golgi apparatus membrane</location>
        <topology evidence="1">Single-pass type II membrane protein</topology>
    </subcellularLocation>
</comment>
<evidence type="ECO:0000256" key="18">
    <source>
        <dbReference type="ARBA" id="ARBA00042865"/>
    </source>
</evidence>
<evidence type="ECO:0000256" key="9">
    <source>
        <dbReference type="ARBA" id="ARBA00022692"/>
    </source>
</evidence>
<reference evidence="20" key="1">
    <citation type="submission" date="2022-03" db="EMBL/GenBank/DDBJ databases">
        <authorList>
            <person name="Martin H S."/>
        </authorList>
    </citation>
    <scope>NUCLEOTIDE SEQUENCE</scope>
</reference>
<keyword evidence="16" id="KW-1015">Disulfide bond</keyword>
<comment type="catalytic activity">
    <reaction evidence="19">
        <text>UDP-alpha-D-xylose + L-seryl-[protein] = 3-O-(beta-D-xylosyl)-L-seryl-[protein] + UDP + H(+)</text>
        <dbReference type="Rhea" id="RHEA:50192"/>
        <dbReference type="Rhea" id="RHEA-COMP:9863"/>
        <dbReference type="Rhea" id="RHEA-COMP:12567"/>
        <dbReference type="ChEBI" id="CHEBI:15378"/>
        <dbReference type="ChEBI" id="CHEBI:29999"/>
        <dbReference type="ChEBI" id="CHEBI:57632"/>
        <dbReference type="ChEBI" id="CHEBI:58223"/>
        <dbReference type="ChEBI" id="CHEBI:132085"/>
        <dbReference type="EC" id="2.4.2.26"/>
    </reaction>
</comment>
<accession>A0ABN8HPZ1</accession>
<feature type="non-terminal residue" evidence="20">
    <location>
        <position position="114"/>
    </location>
</feature>
<evidence type="ECO:0000256" key="11">
    <source>
        <dbReference type="ARBA" id="ARBA00022824"/>
    </source>
</evidence>
<evidence type="ECO:0000256" key="8">
    <source>
        <dbReference type="ARBA" id="ARBA00022679"/>
    </source>
</evidence>
<evidence type="ECO:0000256" key="2">
    <source>
        <dbReference type="ARBA" id="ARBA00004648"/>
    </source>
</evidence>
<keyword evidence="14" id="KW-0333">Golgi apparatus</keyword>